<keyword evidence="2" id="KW-1185">Reference proteome</keyword>
<reference evidence="1 2" key="1">
    <citation type="submission" date="2016-11" db="EMBL/GenBank/DDBJ databases">
        <title>The macronuclear genome of Stentor coeruleus: a giant cell with tiny introns.</title>
        <authorList>
            <person name="Slabodnick M."/>
            <person name="Ruby J.G."/>
            <person name="Reiff S.B."/>
            <person name="Swart E.C."/>
            <person name="Gosai S."/>
            <person name="Prabakaran S."/>
            <person name="Witkowska E."/>
            <person name="Larue G.E."/>
            <person name="Fisher S."/>
            <person name="Freeman R.M."/>
            <person name="Gunawardena J."/>
            <person name="Chu W."/>
            <person name="Stover N.A."/>
            <person name="Gregory B.D."/>
            <person name="Nowacki M."/>
            <person name="Derisi J."/>
            <person name="Roy S.W."/>
            <person name="Marshall W.F."/>
            <person name="Sood P."/>
        </authorList>
    </citation>
    <scope>NUCLEOTIDE SEQUENCE [LARGE SCALE GENOMIC DNA]</scope>
    <source>
        <strain evidence="1">WM001</strain>
    </source>
</reference>
<dbReference type="EMBL" id="MPUH01000917">
    <property type="protein sequence ID" value="OMJ72246.1"/>
    <property type="molecule type" value="Genomic_DNA"/>
</dbReference>
<name>A0A1R2B672_9CILI</name>
<dbReference type="AlphaFoldDB" id="A0A1R2B672"/>
<gene>
    <name evidence="1" type="ORF">SteCoe_29356</name>
</gene>
<organism evidence="1 2">
    <name type="scientific">Stentor coeruleus</name>
    <dbReference type="NCBI Taxonomy" id="5963"/>
    <lineage>
        <taxon>Eukaryota</taxon>
        <taxon>Sar</taxon>
        <taxon>Alveolata</taxon>
        <taxon>Ciliophora</taxon>
        <taxon>Postciliodesmatophora</taxon>
        <taxon>Heterotrichea</taxon>
        <taxon>Heterotrichida</taxon>
        <taxon>Stentoridae</taxon>
        <taxon>Stentor</taxon>
    </lineage>
</organism>
<evidence type="ECO:0000313" key="2">
    <source>
        <dbReference type="Proteomes" id="UP000187209"/>
    </source>
</evidence>
<dbReference type="Proteomes" id="UP000187209">
    <property type="component" value="Unassembled WGS sequence"/>
</dbReference>
<accession>A0A1R2B672</accession>
<protein>
    <submittedName>
        <fullName evidence="1">Uncharacterized protein</fullName>
    </submittedName>
</protein>
<proteinExistence type="predicted"/>
<comment type="caution">
    <text evidence="1">The sequence shown here is derived from an EMBL/GenBank/DDBJ whole genome shotgun (WGS) entry which is preliminary data.</text>
</comment>
<sequence length="120" mass="14130">MNFYGLNIDSEIVEVGKNKVNALTYEFFIDSPNIFKFLKDKGASYDGFVKKIGKLNLDTMYYICKHGYLEFLNYFLPVFIDKEIEVEEKSDTLFLDSEDRKSVYKFYTPIQKACEKEILL</sequence>
<evidence type="ECO:0000313" key="1">
    <source>
        <dbReference type="EMBL" id="OMJ72246.1"/>
    </source>
</evidence>